<organism evidence="2 3">
    <name type="scientific">Kipferlia bialata</name>
    <dbReference type="NCBI Taxonomy" id="797122"/>
    <lineage>
        <taxon>Eukaryota</taxon>
        <taxon>Metamonada</taxon>
        <taxon>Carpediemonas-like organisms</taxon>
        <taxon>Kipferlia</taxon>
    </lineage>
</organism>
<keyword evidence="3" id="KW-1185">Reference proteome</keyword>
<dbReference type="AlphaFoldDB" id="A0A9K3D4P5"/>
<feature type="region of interest" description="Disordered" evidence="1">
    <location>
        <begin position="216"/>
        <end position="334"/>
    </location>
</feature>
<evidence type="ECO:0000313" key="2">
    <source>
        <dbReference type="EMBL" id="GIQ87877.1"/>
    </source>
</evidence>
<reference evidence="2 3" key="1">
    <citation type="journal article" date="2018" name="PLoS ONE">
        <title>The draft genome of Kipferlia bialata reveals reductive genome evolution in fornicate parasites.</title>
        <authorList>
            <person name="Tanifuji G."/>
            <person name="Takabayashi S."/>
            <person name="Kume K."/>
            <person name="Takagi M."/>
            <person name="Nakayama T."/>
            <person name="Kamikawa R."/>
            <person name="Inagaki Y."/>
            <person name="Hashimoto T."/>
        </authorList>
    </citation>
    <scope>NUCLEOTIDE SEQUENCE [LARGE SCALE GENOMIC DNA]</scope>
    <source>
        <strain evidence="2">NY0173</strain>
    </source>
</reference>
<dbReference type="Gene3D" id="3.40.50.300">
    <property type="entry name" value="P-loop containing nucleotide triphosphate hydrolases"/>
    <property type="match status" value="1"/>
</dbReference>
<feature type="non-terminal residue" evidence="2">
    <location>
        <position position="1"/>
    </location>
</feature>
<accession>A0A9K3D4P5</accession>
<dbReference type="EMBL" id="BDIP01003578">
    <property type="protein sequence ID" value="GIQ87877.1"/>
    <property type="molecule type" value="Genomic_DNA"/>
</dbReference>
<evidence type="ECO:0000313" key="3">
    <source>
        <dbReference type="Proteomes" id="UP000265618"/>
    </source>
</evidence>
<proteinExistence type="predicted"/>
<dbReference type="InterPro" id="IPR015915">
    <property type="entry name" value="Kelch-typ_b-propeller"/>
</dbReference>
<dbReference type="Proteomes" id="UP000265618">
    <property type="component" value="Unassembled WGS sequence"/>
</dbReference>
<protein>
    <submittedName>
        <fullName evidence="2">Uncharacterized protein</fullName>
    </submittedName>
</protein>
<dbReference type="OrthoDB" id="432234at2759"/>
<feature type="compositionally biased region" description="Basic and acidic residues" evidence="1">
    <location>
        <begin position="289"/>
        <end position="302"/>
    </location>
</feature>
<sequence>FTGSAGTGKSFLMKAIIKGLQEKYEDELGRPEAVQVTATTGEVTQRQSIPTSLLKKLRKGYGDDRRWDTDPFTEYAIVGDVLHVIQTSQFWETSFHWAYNLVKSDFYVMGPIPCEVYNPAVICIGPNLYLIGGKYHESTVHVYNTETAKWACLATDCHFALDACVGVDMGGGEVLVLGTTPVAQSSDSEGSEEDGTVGDREVLCYRVCVESSGDETLVEEGLLPRGQSSKDSASLLKGQPSRLETPTQKKEREKREVEAEWEKFMEREREREAEARGESTNLLAEDSEAETHKGGARERETEDSWMSSPDSPPIPTRRKREAEAPEDSQMSHEI</sequence>
<dbReference type="InterPro" id="IPR027417">
    <property type="entry name" value="P-loop_NTPase"/>
</dbReference>
<comment type="caution">
    <text evidence="2">The sequence shown here is derived from an EMBL/GenBank/DDBJ whole genome shotgun (WGS) entry which is preliminary data.</text>
</comment>
<dbReference type="Gene3D" id="2.120.10.80">
    <property type="entry name" value="Kelch-type beta propeller"/>
    <property type="match status" value="1"/>
</dbReference>
<evidence type="ECO:0000256" key="1">
    <source>
        <dbReference type="SAM" id="MobiDB-lite"/>
    </source>
</evidence>
<gene>
    <name evidence="2" type="ORF">KIPB_010011</name>
</gene>
<dbReference type="SUPFAM" id="SSF117281">
    <property type="entry name" value="Kelch motif"/>
    <property type="match status" value="1"/>
</dbReference>
<name>A0A9K3D4P5_9EUKA</name>
<feature type="compositionally biased region" description="Basic and acidic residues" evidence="1">
    <location>
        <begin position="247"/>
        <end position="277"/>
    </location>
</feature>